<keyword evidence="5" id="KW-0862">Zinc</keyword>
<dbReference type="GO" id="GO:0032153">
    <property type="term" value="C:cell division site"/>
    <property type="evidence" value="ECO:0007669"/>
    <property type="project" value="TreeGrafter"/>
</dbReference>
<feature type="region of interest" description="Disordered" evidence="7">
    <location>
        <begin position="283"/>
        <end position="304"/>
    </location>
</feature>
<evidence type="ECO:0000256" key="1">
    <source>
        <dbReference type="ARBA" id="ARBA00022679"/>
    </source>
</evidence>
<evidence type="ECO:0000259" key="8">
    <source>
        <dbReference type="PROSITE" id="PS50006"/>
    </source>
</evidence>
<comment type="caution">
    <text evidence="10">The sequence shown here is derived from an EMBL/GenBank/DDBJ whole genome shotgun (WGS) entry which is preliminary data.</text>
</comment>
<name>A0A1Y1WQ81_9FUNG</name>
<accession>A0A1Y1WQ81</accession>
<dbReference type="EMBL" id="MCFG01000345">
    <property type="protein sequence ID" value="ORX75642.1"/>
    <property type="molecule type" value="Genomic_DNA"/>
</dbReference>
<sequence length="446" mass="48993">MSGTISMSGSNIIEDNSNVPVVSIQFVSYPDESRSPHPLTFDKIERDLIEGMVVKIGRQVNRPGNNNDNIANDNAIWFKSKVVSRSHAEIWAKDGQVYLKDTASSSGTFLNHMRLSPSGKESRPYPLKDNDIIQLGIDYQGKDEDIYKCVIIKIVIVNRKVIQQRRQANPTRFRAALKALLSATNPYSSHTADDEINSKSSVDCCICLCGIGPFQALFVAPCSHCFHYKCVTPILSAGNMFQCPLCRQVANLVASVSMESFSGLDEDIDTNALSSSPGILSSTPITTVSTTRRPISSTRTEDDEMRFQLNNRLNNASTDTNCTNTPPIQDIGDNQDNGHPASTLHNAIFPSNDNSNINNASNPINILNNDVNNNGTHNNQRPNTFFNDVNPRARVLTSENLNGILTDMDNDDSLAPVNPNNVNGAEREGDGVNLATHLMNNMDIHE</sequence>
<evidence type="ECO:0000256" key="3">
    <source>
        <dbReference type="ARBA" id="ARBA00022771"/>
    </source>
</evidence>
<dbReference type="GO" id="GO:0006511">
    <property type="term" value="P:ubiquitin-dependent protein catabolic process"/>
    <property type="evidence" value="ECO:0007669"/>
    <property type="project" value="TreeGrafter"/>
</dbReference>
<dbReference type="PROSITE" id="PS50089">
    <property type="entry name" value="ZF_RING_2"/>
    <property type="match status" value="1"/>
</dbReference>
<dbReference type="Pfam" id="PF00498">
    <property type="entry name" value="FHA"/>
    <property type="match status" value="1"/>
</dbReference>
<dbReference type="Gene3D" id="3.30.40.10">
    <property type="entry name" value="Zinc/RING finger domain, C3HC4 (zinc finger)"/>
    <property type="match status" value="1"/>
</dbReference>
<dbReference type="GO" id="GO:0005829">
    <property type="term" value="C:cytosol"/>
    <property type="evidence" value="ECO:0007669"/>
    <property type="project" value="TreeGrafter"/>
</dbReference>
<dbReference type="STRING" id="1754192.A0A1Y1WQ81"/>
<dbReference type="PANTHER" id="PTHR15067:SF7">
    <property type="entry name" value="E3 UBIQUITIN-PROTEIN LIGASE DMA1-RELATED"/>
    <property type="match status" value="1"/>
</dbReference>
<evidence type="ECO:0000313" key="11">
    <source>
        <dbReference type="Proteomes" id="UP000193944"/>
    </source>
</evidence>
<keyword evidence="4" id="KW-0833">Ubl conjugation pathway</keyword>
<keyword evidence="2" id="KW-0479">Metal-binding</keyword>
<reference evidence="10 11" key="1">
    <citation type="submission" date="2016-08" db="EMBL/GenBank/DDBJ databases">
        <title>A Parts List for Fungal Cellulosomes Revealed by Comparative Genomics.</title>
        <authorList>
            <consortium name="DOE Joint Genome Institute"/>
            <person name="Haitjema C.H."/>
            <person name="Gilmore S.P."/>
            <person name="Henske J.K."/>
            <person name="Solomon K.V."/>
            <person name="De Groot R."/>
            <person name="Kuo A."/>
            <person name="Mondo S.J."/>
            <person name="Salamov A.A."/>
            <person name="Labutti K."/>
            <person name="Zhao Z."/>
            <person name="Chiniquy J."/>
            <person name="Barry K."/>
            <person name="Brewer H.M."/>
            <person name="Purvine S.O."/>
            <person name="Wright A.T."/>
            <person name="Boxma B."/>
            <person name="Van Alen T."/>
            <person name="Hackstein J.H."/>
            <person name="Baker S.E."/>
            <person name="Grigoriev I.V."/>
            <person name="O'Malley M.A."/>
        </authorList>
    </citation>
    <scope>NUCLEOTIDE SEQUENCE [LARGE SCALE GENOMIC DNA]</scope>
    <source>
        <strain evidence="10 11">S4</strain>
    </source>
</reference>
<dbReference type="Proteomes" id="UP000193944">
    <property type="component" value="Unassembled WGS sequence"/>
</dbReference>
<dbReference type="InterPro" id="IPR013083">
    <property type="entry name" value="Znf_RING/FYVE/PHD"/>
</dbReference>
<evidence type="ECO:0000256" key="6">
    <source>
        <dbReference type="PROSITE-ProRule" id="PRU00175"/>
    </source>
</evidence>
<evidence type="ECO:0000256" key="2">
    <source>
        <dbReference type="ARBA" id="ARBA00022723"/>
    </source>
</evidence>
<protein>
    <submittedName>
        <fullName evidence="10">SMAD/FHA domain-containing protein</fullName>
    </submittedName>
</protein>
<evidence type="ECO:0000256" key="4">
    <source>
        <dbReference type="ARBA" id="ARBA00022786"/>
    </source>
</evidence>
<keyword evidence="1" id="KW-0808">Transferase</keyword>
<dbReference type="SUPFAM" id="SSF57850">
    <property type="entry name" value="RING/U-box"/>
    <property type="match status" value="1"/>
</dbReference>
<dbReference type="GO" id="GO:0016567">
    <property type="term" value="P:protein ubiquitination"/>
    <property type="evidence" value="ECO:0007669"/>
    <property type="project" value="TreeGrafter"/>
</dbReference>
<proteinExistence type="predicted"/>
<dbReference type="InterPro" id="IPR001841">
    <property type="entry name" value="Znf_RING"/>
</dbReference>
<dbReference type="PANTHER" id="PTHR15067">
    <property type="entry name" value="E3 UBIQUITIN-PROTEIN LIGASE RNF8"/>
    <property type="match status" value="1"/>
</dbReference>
<dbReference type="Pfam" id="PF17123">
    <property type="entry name" value="zf-RING_11"/>
    <property type="match status" value="1"/>
</dbReference>
<reference evidence="10 11" key="2">
    <citation type="submission" date="2016-08" db="EMBL/GenBank/DDBJ databases">
        <title>Pervasive Adenine N6-methylation of Active Genes in Fungi.</title>
        <authorList>
            <consortium name="DOE Joint Genome Institute"/>
            <person name="Mondo S.J."/>
            <person name="Dannebaum R.O."/>
            <person name="Kuo R.C."/>
            <person name="Labutti K."/>
            <person name="Haridas S."/>
            <person name="Kuo A."/>
            <person name="Salamov A."/>
            <person name="Ahrendt S.R."/>
            <person name="Lipzen A."/>
            <person name="Sullivan W."/>
            <person name="Andreopoulos W.B."/>
            <person name="Clum A."/>
            <person name="Lindquist E."/>
            <person name="Daum C."/>
            <person name="Ramamoorthy G.K."/>
            <person name="Gryganskyi A."/>
            <person name="Culley D."/>
            <person name="Magnuson J.K."/>
            <person name="James T.Y."/>
            <person name="O'Malley M.A."/>
            <person name="Stajich J.E."/>
            <person name="Spatafora J.W."/>
            <person name="Visel A."/>
            <person name="Grigoriev I.V."/>
        </authorList>
    </citation>
    <scope>NUCLEOTIDE SEQUENCE [LARGE SCALE GENOMIC DNA]</scope>
    <source>
        <strain evidence="10 11">S4</strain>
    </source>
</reference>
<dbReference type="OrthoDB" id="687730at2759"/>
<organism evidence="10 11">
    <name type="scientific">Anaeromyces robustus</name>
    <dbReference type="NCBI Taxonomy" id="1754192"/>
    <lineage>
        <taxon>Eukaryota</taxon>
        <taxon>Fungi</taxon>
        <taxon>Fungi incertae sedis</taxon>
        <taxon>Chytridiomycota</taxon>
        <taxon>Chytridiomycota incertae sedis</taxon>
        <taxon>Neocallimastigomycetes</taxon>
        <taxon>Neocallimastigales</taxon>
        <taxon>Neocallimastigaceae</taxon>
        <taxon>Anaeromyces</taxon>
    </lineage>
</organism>
<dbReference type="GO" id="GO:0061630">
    <property type="term" value="F:ubiquitin protein ligase activity"/>
    <property type="evidence" value="ECO:0007669"/>
    <property type="project" value="TreeGrafter"/>
</dbReference>
<feature type="domain" description="FHA" evidence="8">
    <location>
        <begin position="54"/>
        <end position="115"/>
    </location>
</feature>
<feature type="region of interest" description="Disordered" evidence="7">
    <location>
        <begin position="332"/>
        <end position="356"/>
    </location>
</feature>
<evidence type="ECO:0000256" key="7">
    <source>
        <dbReference type="SAM" id="MobiDB-lite"/>
    </source>
</evidence>
<feature type="compositionally biased region" description="Low complexity" evidence="7">
    <location>
        <begin position="283"/>
        <end position="298"/>
    </location>
</feature>
<gene>
    <name evidence="10" type="ORF">BCR32DRAFT_224913</name>
</gene>
<dbReference type="PROSITE" id="PS50006">
    <property type="entry name" value="FHA_DOMAIN"/>
    <property type="match status" value="1"/>
</dbReference>
<evidence type="ECO:0000256" key="5">
    <source>
        <dbReference type="ARBA" id="ARBA00022833"/>
    </source>
</evidence>
<feature type="domain" description="RING-type" evidence="9">
    <location>
        <begin position="204"/>
        <end position="247"/>
    </location>
</feature>
<keyword evidence="3 6" id="KW-0863">Zinc-finger</keyword>
<evidence type="ECO:0000259" key="9">
    <source>
        <dbReference type="PROSITE" id="PS50089"/>
    </source>
</evidence>
<dbReference type="GO" id="GO:0008270">
    <property type="term" value="F:zinc ion binding"/>
    <property type="evidence" value="ECO:0007669"/>
    <property type="project" value="UniProtKB-KW"/>
</dbReference>
<dbReference type="SMART" id="SM00184">
    <property type="entry name" value="RING"/>
    <property type="match status" value="1"/>
</dbReference>
<evidence type="ECO:0000313" key="10">
    <source>
        <dbReference type="EMBL" id="ORX75642.1"/>
    </source>
</evidence>
<dbReference type="SUPFAM" id="SSF49879">
    <property type="entry name" value="SMAD/FHA domain"/>
    <property type="match status" value="1"/>
</dbReference>
<dbReference type="GO" id="GO:0000151">
    <property type="term" value="C:ubiquitin ligase complex"/>
    <property type="evidence" value="ECO:0007669"/>
    <property type="project" value="TreeGrafter"/>
</dbReference>
<keyword evidence="11" id="KW-1185">Reference proteome</keyword>
<dbReference type="AlphaFoldDB" id="A0A1Y1WQ81"/>
<dbReference type="Gene3D" id="2.60.200.20">
    <property type="match status" value="1"/>
</dbReference>
<dbReference type="SMART" id="SM00240">
    <property type="entry name" value="FHA"/>
    <property type="match status" value="1"/>
</dbReference>
<dbReference type="InterPro" id="IPR000253">
    <property type="entry name" value="FHA_dom"/>
</dbReference>
<dbReference type="InterPro" id="IPR008984">
    <property type="entry name" value="SMAD_FHA_dom_sf"/>
</dbReference>